<accession>A0ABR0BEP7</accession>
<reference evidence="2 3" key="1">
    <citation type="journal article" date="2024" name="Microbiol. Resour. Announc.">
        <title>Genome annotations for the ascomycete fungi Trichoderma harzianum, Trichoderma aggressivum, and Purpureocillium lilacinum.</title>
        <authorList>
            <person name="Beijen E.P.W."/>
            <person name="Ohm R.A."/>
        </authorList>
    </citation>
    <scope>NUCLEOTIDE SEQUENCE [LARGE SCALE GENOMIC DNA]</scope>
    <source>
        <strain evidence="2 3">CBS 150709</strain>
    </source>
</reference>
<protein>
    <submittedName>
        <fullName evidence="2">Uncharacterized protein</fullName>
    </submittedName>
</protein>
<dbReference type="Proteomes" id="UP001287286">
    <property type="component" value="Unassembled WGS sequence"/>
</dbReference>
<organism evidence="2 3">
    <name type="scientific">Purpureocillium lilacinum</name>
    <name type="common">Paecilomyces lilacinus</name>
    <dbReference type="NCBI Taxonomy" id="33203"/>
    <lineage>
        <taxon>Eukaryota</taxon>
        <taxon>Fungi</taxon>
        <taxon>Dikarya</taxon>
        <taxon>Ascomycota</taxon>
        <taxon>Pezizomycotina</taxon>
        <taxon>Sordariomycetes</taxon>
        <taxon>Hypocreomycetidae</taxon>
        <taxon>Hypocreales</taxon>
        <taxon>Ophiocordycipitaceae</taxon>
        <taxon>Purpureocillium</taxon>
    </lineage>
</organism>
<proteinExistence type="predicted"/>
<comment type="caution">
    <text evidence="2">The sequence shown here is derived from an EMBL/GenBank/DDBJ whole genome shotgun (WGS) entry which is preliminary data.</text>
</comment>
<sequence>MSRSDTVKLTRDMVRLDSNAKTATGSSDDMWFTWCTCHDQIDTCELDRLERVSNNPYDDSRENLEAELNDRTKHEEQNDALLGALSTTADNDSYNLVVDGLLDKSKTRQEIFNLLMAERKASASHPEAEPGQACSVSKGTSGAENNIGRSPGVCRHCNKQGCVIRTAKLTKDVTEIEGSELHHSNIPKLSLATKTKTSTEPKSKALLDPATVSSSQAVGCDTESWDQAVTDLISFPSTTAAEETSSPKHSRGTTPECLPPSVLMQGSDAAADSPDMSTQLVERSASPDERSATSMQRIESALRDKEHGHRHCDNVIFGASNGGSEAAWSDLGDGSRSSSPAMAESPCTPPPGPAIDFASYALDGLFVLDAMEATMAHDGDDCDTPLPTSLNAPHSGLSLSTLIIAPAIVDEERNGVSSELPQALPVCVLRGEPKRPDIKLRLQPTSGRVPCSATNRPQTVLSVSTATALHESELS</sequence>
<name>A0ABR0BEP7_PURLI</name>
<dbReference type="EMBL" id="JAWRVI010000186">
    <property type="protein sequence ID" value="KAK4072832.1"/>
    <property type="molecule type" value="Genomic_DNA"/>
</dbReference>
<gene>
    <name evidence="2" type="ORF">Purlil1_13239</name>
</gene>
<evidence type="ECO:0000313" key="2">
    <source>
        <dbReference type="EMBL" id="KAK4072832.1"/>
    </source>
</evidence>
<feature type="region of interest" description="Disordered" evidence="1">
    <location>
        <begin position="326"/>
        <end position="347"/>
    </location>
</feature>
<evidence type="ECO:0000256" key="1">
    <source>
        <dbReference type="SAM" id="MobiDB-lite"/>
    </source>
</evidence>
<keyword evidence="3" id="KW-1185">Reference proteome</keyword>
<feature type="region of interest" description="Disordered" evidence="1">
    <location>
        <begin position="238"/>
        <end position="295"/>
    </location>
</feature>
<evidence type="ECO:0000313" key="3">
    <source>
        <dbReference type="Proteomes" id="UP001287286"/>
    </source>
</evidence>
<feature type="region of interest" description="Disordered" evidence="1">
    <location>
        <begin position="123"/>
        <end position="142"/>
    </location>
</feature>